<feature type="transmembrane region" description="Helical" evidence="1">
    <location>
        <begin position="6"/>
        <end position="24"/>
    </location>
</feature>
<proteinExistence type="predicted"/>
<dbReference type="OrthoDB" id="9805623at2"/>
<feature type="transmembrane region" description="Helical" evidence="1">
    <location>
        <begin position="384"/>
        <end position="407"/>
    </location>
</feature>
<dbReference type="InterPro" id="IPR052549">
    <property type="entry name" value="SpmB"/>
</dbReference>
<dbReference type="EMBL" id="CACSII010000012">
    <property type="protein sequence ID" value="CAA0106147.1"/>
    <property type="molecule type" value="Genomic_DNA"/>
</dbReference>
<dbReference type="Pfam" id="PF07670">
    <property type="entry name" value="Gate"/>
    <property type="match status" value="2"/>
</dbReference>
<dbReference type="PANTHER" id="PTHR35793:SF2">
    <property type="entry name" value="INNER MEMBRANE PROTEIN YJIG"/>
    <property type="match status" value="1"/>
</dbReference>
<evidence type="ECO:0000313" key="4">
    <source>
        <dbReference type="Proteomes" id="UP000434580"/>
    </source>
</evidence>
<dbReference type="Proteomes" id="UP000434580">
    <property type="component" value="Unassembled WGS sequence"/>
</dbReference>
<evidence type="ECO:0000313" key="3">
    <source>
        <dbReference type="EMBL" id="CAA0106147.1"/>
    </source>
</evidence>
<reference evidence="3 4" key="1">
    <citation type="submission" date="2019-11" db="EMBL/GenBank/DDBJ databases">
        <authorList>
            <person name="Holert J."/>
        </authorList>
    </citation>
    <scope>NUCLEOTIDE SEQUENCE [LARGE SCALE GENOMIC DNA]</scope>
    <source>
        <strain evidence="3">BC5_2</strain>
    </source>
</reference>
<evidence type="ECO:0000256" key="1">
    <source>
        <dbReference type="SAM" id="Phobius"/>
    </source>
</evidence>
<dbReference type="InterPro" id="IPR011415">
    <property type="entry name" value="SpmA_SpmB"/>
</dbReference>
<feature type="transmembrane region" description="Helical" evidence="1">
    <location>
        <begin position="140"/>
        <end position="160"/>
    </location>
</feature>
<dbReference type="PIRSF" id="PIRSF036542">
    <property type="entry name" value="SpmA_SpmB"/>
    <property type="match status" value="1"/>
</dbReference>
<feature type="transmembrane region" description="Helical" evidence="1">
    <location>
        <begin position="200"/>
        <end position="223"/>
    </location>
</feature>
<dbReference type="AlphaFoldDB" id="A0A5S9PNT5"/>
<dbReference type="GO" id="GO:0005886">
    <property type="term" value="C:plasma membrane"/>
    <property type="evidence" value="ECO:0007669"/>
    <property type="project" value="TreeGrafter"/>
</dbReference>
<protein>
    <submittedName>
        <fullName evidence="3">Spore maturation protein B</fullName>
    </submittedName>
</protein>
<keyword evidence="1" id="KW-0812">Transmembrane</keyword>
<keyword evidence="1" id="KW-1133">Transmembrane helix</keyword>
<feature type="transmembrane region" description="Helical" evidence="1">
    <location>
        <begin position="172"/>
        <end position="194"/>
    </location>
</feature>
<name>A0A5S9PNT5_9GAMM</name>
<dbReference type="InterPro" id="IPR011642">
    <property type="entry name" value="Gate_dom"/>
</dbReference>
<gene>
    <name evidence="3" type="primary">spmB</name>
    <name evidence="3" type="ORF">DPBNPPHM_01242</name>
</gene>
<sequence length="409" mass="44188">MLNLLWFAFFAVSFVACLYQWLFLGNADVFSDVMKAIFDMAETSVNIAIGLVGIMCFWLGLFRIIEKTPIMGAMSRVMGPLLTHLMPGVPKKHPAQSAITMNLAANVLGLDNAATPLGIKAMQSLQTLNPDKSVATNAQILFLVLNTSSVTLLPITIFMYRAQAGAQSATDVFLPILIATSCSTLAGLLAVSAFQRIKLYHPVILAYLGGFAVFMSLVMSYLVHQSNNLTELSSLVANVTLFSFITLVLGMGMYRRLNVYDLFIDGAKQGFETAIQLIPYLVAMLVAIATLRASGVLDLFIQAIASLLAPAHADTRWVSSLPTAMIKPFSGSGARAMMLESFNNYGVDSFIGRMTSIMQGSTETTFYVLAVYFGSVGIRFGRHAVICGLIADFAGVAAAIVCTYFFFGP</sequence>
<feature type="domain" description="Nucleoside transporter/FeoB GTPase Gate" evidence="2">
    <location>
        <begin position="275"/>
        <end position="378"/>
    </location>
</feature>
<keyword evidence="1" id="KW-0472">Membrane</keyword>
<feature type="domain" description="Nucleoside transporter/FeoB GTPase Gate" evidence="2">
    <location>
        <begin position="49"/>
        <end position="159"/>
    </location>
</feature>
<feature type="transmembrane region" description="Helical" evidence="1">
    <location>
        <begin position="235"/>
        <end position="254"/>
    </location>
</feature>
<evidence type="ECO:0000259" key="2">
    <source>
        <dbReference type="Pfam" id="PF07670"/>
    </source>
</evidence>
<dbReference type="PANTHER" id="PTHR35793">
    <property type="entry name" value="INNER MEMBRANE PROTEIN YJIG"/>
    <property type="match status" value="1"/>
</dbReference>
<organism evidence="3 4">
    <name type="scientific">BD1-7 clade bacterium</name>
    <dbReference type="NCBI Taxonomy" id="2029982"/>
    <lineage>
        <taxon>Bacteria</taxon>
        <taxon>Pseudomonadati</taxon>
        <taxon>Pseudomonadota</taxon>
        <taxon>Gammaproteobacteria</taxon>
        <taxon>Cellvibrionales</taxon>
        <taxon>Spongiibacteraceae</taxon>
        <taxon>BD1-7 clade</taxon>
    </lineage>
</organism>
<accession>A0A5S9PNT5</accession>
<feature type="transmembrane region" description="Helical" evidence="1">
    <location>
        <begin position="274"/>
        <end position="291"/>
    </location>
</feature>
<feature type="transmembrane region" description="Helical" evidence="1">
    <location>
        <begin position="45"/>
        <end position="65"/>
    </location>
</feature>